<dbReference type="Pfam" id="PF00132">
    <property type="entry name" value="Hexapep"/>
    <property type="match status" value="1"/>
</dbReference>
<evidence type="ECO:0000256" key="3">
    <source>
        <dbReference type="ARBA" id="ARBA00022737"/>
    </source>
</evidence>
<dbReference type="AlphaFoldDB" id="A0A1I0DHX8"/>
<keyword evidence="4 5" id="KW-0012">Acyltransferase</keyword>
<organism evidence="7 8">
    <name type="scientific">Thomasclavelia cocleata</name>
    <dbReference type="NCBI Taxonomy" id="69824"/>
    <lineage>
        <taxon>Bacteria</taxon>
        <taxon>Bacillati</taxon>
        <taxon>Bacillota</taxon>
        <taxon>Erysipelotrichia</taxon>
        <taxon>Erysipelotrichales</taxon>
        <taxon>Coprobacillaceae</taxon>
        <taxon>Thomasclavelia</taxon>
    </lineage>
</organism>
<dbReference type="Gene3D" id="2.160.10.10">
    <property type="entry name" value="Hexapeptide repeat proteins"/>
    <property type="match status" value="1"/>
</dbReference>
<sequence>MTELEKMKLCMWYDANNDEELFNQRITAKDLCFDLNNLRPSDKEKRLEVIEKLLGYQPRNLELVSPFMCDYGSRINLGKNVFINSNCYLMDGGEITIGDNVFIGPSCGLYTAVHPLDFKSRNKGLEKALPITIGNNVWLGGNVVILPGVTIGAGCVIGAGSVVTKDIEANSVACGNPCKIVKKVKLDF</sequence>
<dbReference type="SUPFAM" id="SSF51161">
    <property type="entry name" value="Trimeric LpxA-like enzymes"/>
    <property type="match status" value="1"/>
</dbReference>
<comment type="similarity">
    <text evidence="1 5">Belongs to the transferase hexapeptide repeat family.</text>
</comment>
<feature type="domain" description="Maltose/galactoside acetyltransferase" evidence="6">
    <location>
        <begin position="4"/>
        <end position="58"/>
    </location>
</feature>
<dbReference type="InterPro" id="IPR011004">
    <property type="entry name" value="Trimer_LpxA-like_sf"/>
</dbReference>
<gene>
    <name evidence="7" type="ORF">SAMN04489758_10652</name>
</gene>
<reference evidence="8" key="1">
    <citation type="submission" date="2016-10" db="EMBL/GenBank/DDBJ databases">
        <authorList>
            <person name="Varghese N."/>
            <person name="Submissions S."/>
        </authorList>
    </citation>
    <scope>NUCLEOTIDE SEQUENCE [LARGE SCALE GENOMIC DNA]</scope>
    <source>
        <strain evidence="8">DSM 1551</strain>
    </source>
</reference>
<evidence type="ECO:0000256" key="5">
    <source>
        <dbReference type="RuleBase" id="RU367021"/>
    </source>
</evidence>
<keyword evidence="3" id="KW-0677">Repeat</keyword>
<dbReference type="PANTHER" id="PTHR43017">
    <property type="entry name" value="GALACTOSIDE O-ACETYLTRANSFERASE"/>
    <property type="match status" value="1"/>
</dbReference>
<evidence type="ECO:0000256" key="1">
    <source>
        <dbReference type="ARBA" id="ARBA00007274"/>
    </source>
</evidence>
<dbReference type="PANTHER" id="PTHR43017:SF1">
    <property type="entry name" value="ACETYLTRANSFERASE YJL218W-RELATED"/>
    <property type="match status" value="1"/>
</dbReference>
<dbReference type="CDD" id="cd03357">
    <property type="entry name" value="LbH_MAT_GAT"/>
    <property type="match status" value="1"/>
</dbReference>
<dbReference type="Pfam" id="PF12464">
    <property type="entry name" value="Mac"/>
    <property type="match status" value="1"/>
</dbReference>
<proteinExistence type="inferred from homology"/>
<dbReference type="Proteomes" id="UP000198558">
    <property type="component" value="Unassembled WGS sequence"/>
</dbReference>
<dbReference type="InterPro" id="IPR039369">
    <property type="entry name" value="LacA-like"/>
</dbReference>
<accession>A0A1I0DHX8</accession>
<dbReference type="OrthoDB" id="9801697at2"/>
<name>A0A1I0DHX8_9FIRM</name>
<protein>
    <recommendedName>
        <fullName evidence="5">Acetyltransferase</fullName>
        <ecNumber evidence="5">2.3.1.-</ecNumber>
    </recommendedName>
</protein>
<evidence type="ECO:0000256" key="2">
    <source>
        <dbReference type="ARBA" id="ARBA00022679"/>
    </source>
</evidence>
<evidence type="ECO:0000313" key="8">
    <source>
        <dbReference type="Proteomes" id="UP000198558"/>
    </source>
</evidence>
<dbReference type="SMART" id="SM01266">
    <property type="entry name" value="Mac"/>
    <property type="match status" value="1"/>
</dbReference>
<keyword evidence="2 5" id="KW-0808">Transferase</keyword>
<dbReference type="RefSeq" id="WP_092352864.1">
    <property type="nucleotide sequence ID" value="NZ_FOIN01000006.1"/>
</dbReference>
<dbReference type="EMBL" id="FOIN01000006">
    <property type="protein sequence ID" value="SET32068.1"/>
    <property type="molecule type" value="Genomic_DNA"/>
</dbReference>
<evidence type="ECO:0000259" key="6">
    <source>
        <dbReference type="SMART" id="SM01266"/>
    </source>
</evidence>
<dbReference type="Pfam" id="PF14602">
    <property type="entry name" value="Hexapep_2"/>
    <property type="match status" value="1"/>
</dbReference>
<dbReference type="EC" id="2.3.1.-" evidence="5"/>
<evidence type="ECO:0000256" key="4">
    <source>
        <dbReference type="ARBA" id="ARBA00023315"/>
    </source>
</evidence>
<evidence type="ECO:0000313" key="7">
    <source>
        <dbReference type="EMBL" id="SET32068.1"/>
    </source>
</evidence>
<dbReference type="FunFam" id="2.160.10.10:FF:000008">
    <property type="entry name" value="Maltose O-acetyltransferase"/>
    <property type="match status" value="1"/>
</dbReference>
<dbReference type="GeneID" id="78287891"/>
<dbReference type="GO" id="GO:0008870">
    <property type="term" value="F:galactoside O-acetyltransferase activity"/>
    <property type="evidence" value="ECO:0007669"/>
    <property type="project" value="TreeGrafter"/>
</dbReference>
<keyword evidence="8" id="KW-1185">Reference proteome</keyword>
<dbReference type="InterPro" id="IPR001451">
    <property type="entry name" value="Hexapep"/>
</dbReference>
<dbReference type="InterPro" id="IPR024688">
    <property type="entry name" value="Mac_dom"/>
</dbReference>